<dbReference type="EMBL" id="JABFTP020000144">
    <property type="protein sequence ID" value="KAL3280784.1"/>
    <property type="molecule type" value="Genomic_DNA"/>
</dbReference>
<keyword evidence="2" id="KW-1185">Reference proteome</keyword>
<dbReference type="Gene3D" id="2.60.40.790">
    <property type="match status" value="1"/>
</dbReference>
<gene>
    <name evidence="1" type="ORF">HHI36_004016</name>
</gene>
<organism evidence="1 2">
    <name type="scientific">Cryptolaemus montrouzieri</name>
    <dbReference type="NCBI Taxonomy" id="559131"/>
    <lineage>
        <taxon>Eukaryota</taxon>
        <taxon>Metazoa</taxon>
        <taxon>Ecdysozoa</taxon>
        <taxon>Arthropoda</taxon>
        <taxon>Hexapoda</taxon>
        <taxon>Insecta</taxon>
        <taxon>Pterygota</taxon>
        <taxon>Neoptera</taxon>
        <taxon>Endopterygota</taxon>
        <taxon>Coleoptera</taxon>
        <taxon>Polyphaga</taxon>
        <taxon>Cucujiformia</taxon>
        <taxon>Coccinelloidea</taxon>
        <taxon>Coccinellidae</taxon>
        <taxon>Scymninae</taxon>
        <taxon>Scymnini</taxon>
        <taxon>Cryptolaemus</taxon>
    </lineage>
</organism>
<comment type="caution">
    <text evidence="1">The sequence shown here is derived from an EMBL/GenBank/DDBJ whole genome shotgun (WGS) entry which is preliminary data.</text>
</comment>
<dbReference type="AlphaFoldDB" id="A0ABD2NQ83"/>
<dbReference type="Proteomes" id="UP001516400">
    <property type="component" value="Unassembled WGS sequence"/>
</dbReference>
<accession>A0ABD2NQ83</accession>
<sequence>MKEVRTLIENGILFINIPKFIYDGSTKTELPIGGKVILSNVKIARDKIIIEMDSAGLLIEDFEITTNKNILTIEIMKGISGVPDQYKTKVDLPEDCNIDDITKIITSVGKLLVTIPRKVQEFIVDPSSHSSRMDLDESSKFILAEKRRSCLVLSKTNDGAKSKFVKFLVDDSKRFATLPRTKTIALTKSTILLIKISN</sequence>
<evidence type="ECO:0008006" key="3">
    <source>
        <dbReference type="Google" id="ProtNLM"/>
    </source>
</evidence>
<name>A0ABD2NQ83_9CUCU</name>
<evidence type="ECO:0000313" key="2">
    <source>
        <dbReference type="Proteomes" id="UP001516400"/>
    </source>
</evidence>
<protein>
    <recommendedName>
        <fullName evidence="3">SHSP domain-containing protein</fullName>
    </recommendedName>
</protein>
<dbReference type="InterPro" id="IPR008978">
    <property type="entry name" value="HSP20-like_chaperone"/>
</dbReference>
<reference evidence="1 2" key="1">
    <citation type="journal article" date="2021" name="BMC Biol.">
        <title>Horizontally acquired antibacterial genes associated with adaptive radiation of ladybird beetles.</title>
        <authorList>
            <person name="Li H.S."/>
            <person name="Tang X.F."/>
            <person name="Huang Y.H."/>
            <person name="Xu Z.Y."/>
            <person name="Chen M.L."/>
            <person name="Du X.Y."/>
            <person name="Qiu B.Y."/>
            <person name="Chen P.T."/>
            <person name="Zhang W."/>
            <person name="Slipinski A."/>
            <person name="Escalona H.E."/>
            <person name="Waterhouse R.M."/>
            <person name="Zwick A."/>
            <person name="Pang H."/>
        </authorList>
    </citation>
    <scope>NUCLEOTIDE SEQUENCE [LARGE SCALE GENOMIC DNA]</scope>
    <source>
        <strain evidence="1">SYSU2018</strain>
    </source>
</reference>
<evidence type="ECO:0000313" key="1">
    <source>
        <dbReference type="EMBL" id="KAL3280784.1"/>
    </source>
</evidence>
<proteinExistence type="predicted"/>
<dbReference type="CDD" id="cd00298">
    <property type="entry name" value="ACD_sHsps_p23-like"/>
    <property type="match status" value="1"/>
</dbReference>